<comment type="caution">
    <text evidence="1">The sequence shown here is derived from an EMBL/GenBank/DDBJ whole genome shotgun (WGS) entry which is preliminary data.</text>
</comment>
<reference evidence="1" key="2">
    <citation type="submission" date="2024-02" db="EMBL/GenBank/DDBJ databases">
        <authorList>
            <person name="Prathaban M."/>
            <person name="Mythili R."/>
            <person name="Sharmila Devi N."/>
            <person name="Sobanaa M."/>
            <person name="Prathiviraj R."/>
            <person name="Selvin J."/>
        </authorList>
    </citation>
    <scope>NUCLEOTIDE SEQUENCE</scope>
    <source>
        <strain evidence="1">MP1014</strain>
    </source>
</reference>
<organism evidence="1 2">
    <name type="scientific">Isoptericola haloaureus</name>
    <dbReference type="NCBI Taxonomy" id="1542902"/>
    <lineage>
        <taxon>Bacteria</taxon>
        <taxon>Bacillati</taxon>
        <taxon>Actinomycetota</taxon>
        <taxon>Actinomycetes</taxon>
        <taxon>Micrococcales</taxon>
        <taxon>Promicromonosporaceae</taxon>
        <taxon>Isoptericola</taxon>
    </lineage>
</organism>
<dbReference type="RefSeq" id="WP_332901133.1">
    <property type="nucleotide sequence ID" value="NZ_JBAGLP010000110.1"/>
</dbReference>
<sequence>MKRERSMVRRSPGHFGVRWEASSGRSLEEALGSKSRCGIYRLHFADGTAYVGQATDVVQRYKRHVRDWHPLEIVGLDFRVEKREDLSQRELETVWYFEGAGKLRNKLLVTLSNAEECALNDVVPPEDQDAWVRGGQVLSAEARDTDTDLVHGTSAKLRRLLDRDDWPEIKALLTTFVQSAVIAPQVTAGRFWSVEALPRPRRNNTLGRELARVYVYGLDVMSVFEVRSRVGERVLANAIVAEPELNGWGERWNWLVTGFKLSAYAGAGKGLGYYQDVNFKTHRSMTEFFDETQLLRAARVMTLARMRRGAVQIKGHSPELVRQVLED</sequence>
<dbReference type="CDD" id="cd00719">
    <property type="entry name" value="GIY-YIG_SF"/>
    <property type="match status" value="1"/>
</dbReference>
<proteinExistence type="predicted"/>
<name>A0ABU7Z4F9_9MICO</name>
<keyword evidence="2" id="KW-1185">Reference proteome</keyword>
<evidence type="ECO:0000313" key="1">
    <source>
        <dbReference type="EMBL" id="MEG3614328.1"/>
    </source>
</evidence>
<protein>
    <submittedName>
        <fullName evidence="1">GIY-YIG nuclease family protein</fullName>
    </submittedName>
</protein>
<gene>
    <name evidence="1" type="ORF">V5O49_04235</name>
</gene>
<evidence type="ECO:0000313" key="2">
    <source>
        <dbReference type="Proteomes" id="UP001310387"/>
    </source>
</evidence>
<reference evidence="1" key="1">
    <citation type="journal article" date="2024" name="Antonie Van Leeuwenhoek">
        <title>Isoptericola haloaureus sp. nov., a dimorphic actinobacterium isolated from mangrove sediments of southeast India, implicating biosaline agricultural significance through nitrogen fixation and salt tolerance genes.</title>
        <authorList>
            <person name="Prathaban M."/>
            <person name="Prathiviraj R."/>
            <person name="Ravichandran M."/>
            <person name="Natarajan S.D."/>
            <person name="Sobanaa M."/>
            <person name="Hari Krishna Kumar S."/>
            <person name="Chandrasekar V."/>
            <person name="Selvin J."/>
        </authorList>
    </citation>
    <scope>NUCLEOTIDE SEQUENCE</scope>
    <source>
        <strain evidence="1">MP1014</strain>
    </source>
</reference>
<dbReference type="Proteomes" id="UP001310387">
    <property type="component" value="Unassembled WGS sequence"/>
</dbReference>
<dbReference type="EMBL" id="JBAGLP010000110">
    <property type="protein sequence ID" value="MEG3614328.1"/>
    <property type="molecule type" value="Genomic_DNA"/>
</dbReference>
<accession>A0ABU7Z4F9</accession>